<comment type="caution">
    <text evidence="2">The sequence shown here is derived from an EMBL/GenBank/DDBJ whole genome shotgun (WGS) entry which is preliminary data.</text>
</comment>
<dbReference type="Pfam" id="PF01494">
    <property type="entry name" value="FAD_binding_3"/>
    <property type="match status" value="1"/>
</dbReference>
<dbReference type="Gene3D" id="3.50.50.60">
    <property type="entry name" value="FAD/NAD(P)-binding domain"/>
    <property type="match status" value="1"/>
</dbReference>
<name>A0ABP6YKG2_9PSEU</name>
<evidence type="ECO:0000313" key="3">
    <source>
        <dbReference type="Proteomes" id="UP001500689"/>
    </source>
</evidence>
<dbReference type="GO" id="GO:0004497">
    <property type="term" value="F:monooxygenase activity"/>
    <property type="evidence" value="ECO:0007669"/>
    <property type="project" value="UniProtKB-KW"/>
</dbReference>
<keyword evidence="2" id="KW-0560">Oxidoreductase</keyword>
<protein>
    <submittedName>
        <fullName evidence="2">FAD-dependent monooxygenase</fullName>
    </submittedName>
</protein>
<dbReference type="Gene3D" id="3.30.9.10">
    <property type="entry name" value="D-Amino Acid Oxidase, subunit A, domain 2"/>
    <property type="match status" value="1"/>
</dbReference>
<dbReference type="InterPro" id="IPR002938">
    <property type="entry name" value="FAD-bd"/>
</dbReference>
<dbReference type="RefSeq" id="WP_344868943.1">
    <property type="nucleotide sequence ID" value="NZ_BAAAZN010000030.1"/>
</dbReference>
<dbReference type="PANTHER" id="PTHR46865">
    <property type="entry name" value="OXIDOREDUCTASE-RELATED"/>
    <property type="match status" value="1"/>
</dbReference>
<keyword evidence="2" id="KW-0503">Monooxygenase</keyword>
<proteinExistence type="predicted"/>
<dbReference type="SUPFAM" id="SSF51905">
    <property type="entry name" value="FAD/NAD(P)-binding domain"/>
    <property type="match status" value="1"/>
</dbReference>
<dbReference type="PRINTS" id="PR00420">
    <property type="entry name" value="RNGMNOXGNASE"/>
</dbReference>
<evidence type="ECO:0000259" key="1">
    <source>
        <dbReference type="Pfam" id="PF01494"/>
    </source>
</evidence>
<accession>A0ABP6YKG2</accession>
<dbReference type="Proteomes" id="UP001500689">
    <property type="component" value="Unassembled WGS sequence"/>
</dbReference>
<dbReference type="InterPro" id="IPR036188">
    <property type="entry name" value="FAD/NAD-bd_sf"/>
</dbReference>
<keyword evidence="3" id="KW-1185">Reference proteome</keyword>
<dbReference type="PANTHER" id="PTHR46865:SF2">
    <property type="entry name" value="MONOOXYGENASE"/>
    <property type="match status" value="1"/>
</dbReference>
<evidence type="ECO:0000313" key="2">
    <source>
        <dbReference type="EMBL" id="GAA3585175.1"/>
    </source>
</evidence>
<dbReference type="InterPro" id="IPR051704">
    <property type="entry name" value="FAD_aromatic-hydroxylase"/>
</dbReference>
<reference evidence="3" key="1">
    <citation type="journal article" date="2019" name="Int. J. Syst. Evol. Microbiol.">
        <title>The Global Catalogue of Microorganisms (GCM) 10K type strain sequencing project: providing services to taxonomists for standard genome sequencing and annotation.</title>
        <authorList>
            <consortium name="The Broad Institute Genomics Platform"/>
            <consortium name="The Broad Institute Genome Sequencing Center for Infectious Disease"/>
            <person name="Wu L."/>
            <person name="Ma J."/>
        </authorList>
    </citation>
    <scope>NUCLEOTIDE SEQUENCE [LARGE SCALE GENOMIC DNA]</scope>
    <source>
        <strain evidence="3">JCM 16898</strain>
    </source>
</reference>
<gene>
    <name evidence="2" type="ORF">GCM10022222_82240</name>
</gene>
<feature type="domain" description="FAD-binding" evidence="1">
    <location>
        <begin position="2"/>
        <end position="343"/>
    </location>
</feature>
<dbReference type="EMBL" id="BAAAZN010000030">
    <property type="protein sequence ID" value="GAA3585175.1"/>
    <property type="molecule type" value="Genomic_DNA"/>
</dbReference>
<sequence>MVKILVSGAGAAGLCAGINLARAGHTVEIVERANHLRVNGSPIDVRGDALETARSMGILDAVHEHRITMTEQTMFVDRSGAAIAPLVTQEINDTPEDLELPREDLMTILRQALPEQVDLRFEESIATLADDGDQVTITFASGREAAYDIVVGADGVHSAVRRLVFGPEKEFSEPLGVYVAIGDAPGQATPGEARVSEVLNLPGRFAGVARYRDKALGIFEFRSDPIDYDYHDLAAQKRILAEAFAGIEDWKIPELIESAQRDPELYFDAIAQIHMPAWHRGRVVLIGDAAHCATSMAGRGTSLALLGAWALTEELGRHGEDLDAAFGAYEQRLRPHATAAQEFAHGGADLVVPATWEAIEARNARLRAAQPL</sequence>
<organism evidence="2 3">
    <name type="scientific">Amycolatopsis ultiminotia</name>
    <dbReference type="NCBI Taxonomy" id="543629"/>
    <lineage>
        <taxon>Bacteria</taxon>
        <taxon>Bacillati</taxon>
        <taxon>Actinomycetota</taxon>
        <taxon>Actinomycetes</taxon>
        <taxon>Pseudonocardiales</taxon>
        <taxon>Pseudonocardiaceae</taxon>
        <taxon>Amycolatopsis</taxon>
    </lineage>
</organism>